<evidence type="ECO:0000256" key="1">
    <source>
        <dbReference type="SAM" id="MobiDB-lite"/>
    </source>
</evidence>
<dbReference type="EMBL" id="JAYKXP010000171">
    <property type="protein sequence ID" value="KAK7021360.1"/>
    <property type="molecule type" value="Genomic_DNA"/>
</dbReference>
<sequence length="251" mass="27163">MIKLLRFPHKPKSAFSPIFCPDQHEEPTGLFMNEYMAKILHMILFGESSLDNATLKATSGTLGHPWNVREINSACIAFAAIMVQVLFANDSQWTEIGRQSEINYLQNFWEFRKIINTQISCDSNWAQSLRGFYNERVFSRITTSSGLSISAAGPTTSSTSAPPSQPPSQSAASSSTVGTTPQSFSSAASSSSTTIIHRDDSVEVTTDPGTPSSTPPPTPTVVDLDVPAHPLSSDGTEVGTTVPLRPRKEVQ</sequence>
<dbReference type="Proteomes" id="UP001383192">
    <property type="component" value="Unassembled WGS sequence"/>
</dbReference>
<dbReference type="InterPro" id="IPR046521">
    <property type="entry name" value="DUF6698"/>
</dbReference>
<feature type="compositionally biased region" description="Low complexity" evidence="1">
    <location>
        <begin position="150"/>
        <end position="192"/>
    </location>
</feature>
<gene>
    <name evidence="2" type="ORF">VNI00_017411</name>
</gene>
<keyword evidence="3" id="KW-1185">Reference proteome</keyword>
<comment type="caution">
    <text evidence="2">The sequence shown here is derived from an EMBL/GenBank/DDBJ whole genome shotgun (WGS) entry which is preliminary data.</text>
</comment>
<feature type="region of interest" description="Disordered" evidence="1">
    <location>
        <begin position="149"/>
        <end position="251"/>
    </location>
</feature>
<protein>
    <submittedName>
        <fullName evidence="2">Uncharacterized protein</fullName>
    </submittedName>
</protein>
<evidence type="ECO:0000313" key="3">
    <source>
        <dbReference type="Proteomes" id="UP001383192"/>
    </source>
</evidence>
<accession>A0AAW0B8H8</accession>
<reference evidence="2 3" key="1">
    <citation type="submission" date="2024-01" db="EMBL/GenBank/DDBJ databases">
        <title>A draft genome for a cacao thread blight-causing isolate of Paramarasmius palmivorus.</title>
        <authorList>
            <person name="Baruah I.K."/>
            <person name="Bukari Y."/>
            <person name="Amoako-Attah I."/>
            <person name="Meinhardt L.W."/>
            <person name="Bailey B.A."/>
            <person name="Cohen S.P."/>
        </authorList>
    </citation>
    <scope>NUCLEOTIDE SEQUENCE [LARGE SCALE GENOMIC DNA]</scope>
    <source>
        <strain evidence="2 3">GH-12</strain>
    </source>
</reference>
<organism evidence="2 3">
    <name type="scientific">Paramarasmius palmivorus</name>
    <dbReference type="NCBI Taxonomy" id="297713"/>
    <lineage>
        <taxon>Eukaryota</taxon>
        <taxon>Fungi</taxon>
        <taxon>Dikarya</taxon>
        <taxon>Basidiomycota</taxon>
        <taxon>Agaricomycotina</taxon>
        <taxon>Agaricomycetes</taxon>
        <taxon>Agaricomycetidae</taxon>
        <taxon>Agaricales</taxon>
        <taxon>Marasmiineae</taxon>
        <taxon>Marasmiaceae</taxon>
        <taxon>Paramarasmius</taxon>
    </lineage>
</organism>
<proteinExistence type="predicted"/>
<dbReference type="AlphaFoldDB" id="A0AAW0B8H8"/>
<name>A0AAW0B8H8_9AGAR</name>
<evidence type="ECO:0000313" key="2">
    <source>
        <dbReference type="EMBL" id="KAK7021360.1"/>
    </source>
</evidence>
<dbReference type="Pfam" id="PF20414">
    <property type="entry name" value="DUF6698"/>
    <property type="match status" value="1"/>
</dbReference>